<sequence length="143" mass="14789">MHRLVAQCPYGASPDAKSLLMSHVVCSGTGLPAGTIEHTYYSQRSPAALTCDEGGMCGVGAGGASSCHYAAPTLPYVDLVASASSSTPSHARVAAMQDEHPACSPYSSSAVAMSGRQTGRRPRNLNAELEGADGRASLRKMYL</sequence>
<dbReference type="EMBL" id="OA886047">
    <property type="protein sequence ID" value="CAD7282595.1"/>
    <property type="molecule type" value="Genomic_DNA"/>
</dbReference>
<keyword evidence="2" id="KW-1185">Reference proteome</keyword>
<dbReference type="Proteomes" id="UP000678499">
    <property type="component" value="Unassembled WGS sequence"/>
</dbReference>
<dbReference type="AlphaFoldDB" id="A0A7R9GHC8"/>
<gene>
    <name evidence="1" type="ORF">NMOB1V02_LOCUS10217</name>
</gene>
<protein>
    <submittedName>
        <fullName evidence="1">Uncharacterized protein</fullName>
    </submittedName>
</protein>
<dbReference type="EMBL" id="CAJPEX010004010">
    <property type="protein sequence ID" value="CAG0922747.1"/>
    <property type="molecule type" value="Genomic_DNA"/>
</dbReference>
<reference evidence="1" key="1">
    <citation type="submission" date="2020-11" db="EMBL/GenBank/DDBJ databases">
        <authorList>
            <person name="Tran Van P."/>
        </authorList>
    </citation>
    <scope>NUCLEOTIDE SEQUENCE</scope>
</reference>
<proteinExistence type="predicted"/>
<evidence type="ECO:0000313" key="2">
    <source>
        <dbReference type="Proteomes" id="UP000678499"/>
    </source>
</evidence>
<accession>A0A7R9GHC8</accession>
<evidence type="ECO:0000313" key="1">
    <source>
        <dbReference type="EMBL" id="CAD7282595.1"/>
    </source>
</evidence>
<name>A0A7R9GHC8_9CRUS</name>
<organism evidence="1">
    <name type="scientific">Notodromas monacha</name>
    <dbReference type="NCBI Taxonomy" id="399045"/>
    <lineage>
        <taxon>Eukaryota</taxon>
        <taxon>Metazoa</taxon>
        <taxon>Ecdysozoa</taxon>
        <taxon>Arthropoda</taxon>
        <taxon>Crustacea</taxon>
        <taxon>Oligostraca</taxon>
        <taxon>Ostracoda</taxon>
        <taxon>Podocopa</taxon>
        <taxon>Podocopida</taxon>
        <taxon>Cypridocopina</taxon>
        <taxon>Cypridoidea</taxon>
        <taxon>Cyprididae</taxon>
        <taxon>Notodromas</taxon>
    </lineage>
</organism>